<evidence type="ECO:0000256" key="4">
    <source>
        <dbReference type="ARBA" id="ARBA00022692"/>
    </source>
</evidence>
<dbReference type="PANTHER" id="PTHR43163:SF6">
    <property type="entry name" value="DIPEPTIDE TRANSPORT SYSTEM PERMEASE PROTEIN DPPB-RELATED"/>
    <property type="match status" value="1"/>
</dbReference>
<dbReference type="InterPro" id="IPR000515">
    <property type="entry name" value="MetI-like"/>
</dbReference>
<feature type="transmembrane region" description="Helical" evidence="7">
    <location>
        <begin position="223"/>
        <end position="240"/>
    </location>
</feature>
<evidence type="ECO:0000256" key="6">
    <source>
        <dbReference type="ARBA" id="ARBA00023136"/>
    </source>
</evidence>
<sequence>MLSIGGLPMGWFLLKRVGLMLLTAFCLTFIVFALTNLQPNLEKMAKTLVNTRMSDEEVARWLTRYGYEQPVLVRYGEWLGVMPGWTGSDENGKPIGRCLNPDIAPEDAPRFCGVLQGNLGYSTVFKAPVKAIIAERLALTGWLMLWVMIVMVPTALIIGVLAGMREGSRLDRGLSIFSIATTATPEYVSGVVFISVLASSAVGLQWFKGSAASAMEHMTFENFTLPVLTMALYGMGYIARMTRASMAEVMTAQFIRTAHLKGLSFGTVVVRHALRNALIAPFTVIMLQFPWLLTGVVIVESLFGYKGFGWTLVRAADNNDIELLLSCSLVAVVIVLLTQLISDIGYVYLNPRMRVA</sequence>
<comment type="subcellular location">
    <subcellularLocation>
        <location evidence="1 7">Cell membrane</location>
        <topology evidence="1 7">Multi-pass membrane protein</topology>
    </subcellularLocation>
</comment>
<feature type="transmembrane region" description="Helical" evidence="7">
    <location>
        <begin position="323"/>
        <end position="349"/>
    </location>
</feature>
<dbReference type="Gene3D" id="1.10.3720.10">
    <property type="entry name" value="MetI-like"/>
    <property type="match status" value="1"/>
</dbReference>
<feature type="transmembrane region" description="Helical" evidence="7">
    <location>
        <begin position="278"/>
        <end position="303"/>
    </location>
</feature>
<evidence type="ECO:0000313" key="10">
    <source>
        <dbReference type="Proteomes" id="UP001230156"/>
    </source>
</evidence>
<organism evidence="9 10">
    <name type="scientific">Dongia sedimenti</name>
    <dbReference type="NCBI Taxonomy" id="3064282"/>
    <lineage>
        <taxon>Bacteria</taxon>
        <taxon>Pseudomonadati</taxon>
        <taxon>Pseudomonadota</taxon>
        <taxon>Alphaproteobacteria</taxon>
        <taxon>Rhodospirillales</taxon>
        <taxon>Dongiaceae</taxon>
        <taxon>Dongia</taxon>
    </lineage>
</organism>
<dbReference type="EMBL" id="JAUYVI010000007">
    <property type="protein sequence ID" value="MDQ7250435.1"/>
    <property type="molecule type" value="Genomic_DNA"/>
</dbReference>
<dbReference type="Pfam" id="PF00528">
    <property type="entry name" value="BPD_transp_1"/>
    <property type="match status" value="1"/>
</dbReference>
<feature type="transmembrane region" description="Helical" evidence="7">
    <location>
        <begin position="143"/>
        <end position="164"/>
    </location>
</feature>
<gene>
    <name evidence="9" type="ORF">Q8A70_22285</name>
</gene>
<protein>
    <submittedName>
        <fullName evidence="9">ABC transporter permease</fullName>
    </submittedName>
</protein>
<evidence type="ECO:0000256" key="2">
    <source>
        <dbReference type="ARBA" id="ARBA00022448"/>
    </source>
</evidence>
<evidence type="ECO:0000313" key="9">
    <source>
        <dbReference type="EMBL" id="MDQ7250435.1"/>
    </source>
</evidence>
<evidence type="ECO:0000256" key="3">
    <source>
        <dbReference type="ARBA" id="ARBA00022475"/>
    </source>
</evidence>
<feature type="domain" description="ABC transmembrane type-1" evidence="8">
    <location>
        <begin position="137"/>
        <end position="342"/>
    </location>
</feature>
<dbReference type="RefSeq" id="WP_379959717.1">
    <property type="nucleotide sequence ID" value="NZ_JAUYVI010000007.1"/>
</dbReference>
<keyword evidence="3" id="KW-1003">Cell membrane</keyword>
<dbReference type="PANTHER" id="PTHR43163">
    <property type="entry name" value="DIPEPTIDE TRANSPORT SYSTEM PERMEASE PROTEIN DPPB-RELATED"/>
    <property type="match status" value="1"/>
</dbReference>
<accession>A0ABU0YRT2</accession>
<evidence type="ECO:0000256" key="1">
    <source>
        <dbReference type="ARBA" id="ARBA00004651"/>
    </source>
</evidence>
<evidence type="ECO:0000256" key="5">
    <source>
        <dbReference type="ARBA" id="ARBA00022989"/>
    </source>
</evidence>
<evidence type="ECO:0000256" key="7">
    <source>
        <dbReference type="RuleBase" id="RU363032"/>
    </source>
</evidence>
<dbReference type="PROSITE" id="PS50928">
    <property type="entry name" value="ABC_TM1"/>
    <property type="match status" value="1"/>
</dbReference>
<dbReference type="InterPro" id="IPR035906">
    <property type="entry name" value="MetI-like_sf"/>
</dbReference>
<comment type="similarity">
    <text evidence="7">Belongs to the binding-protein-dependent transport system permease family.</text>
</comment>
<comment type="caution">
    <text evidence="9">The sequence shown here is derived from an EMBL/GenBank/DDBJ whole genome shotgun (WGS) entry which is preliminary data.</text>
</comment>
<dbReference type="SUPFAM" id="SSF161098">
    <property type="entry name" value="MetI-like"/>
    <property type="match status" value="1"/>
</dbReference>
<keyword evidence="10" id="KW-1185">Reference proteome</keyword>
<reference evidence="10" key="1">
    <citation type="submission" date="2023-08" db="EMBL/GenBank/DDBJ databases">
        <title>Rhodospirillaceae gen. nov., a novel taxon isolated from the Yangtze River Yuezi River estuary sludge.</title>
        <authorList>
            <person name="Ruan L."/>
        </authorList>
    </citation>
    <scope>NUCLEOTIDE SEQUENCE [LARGE SCALE GENOMIC DNA]</scope>
    <source>
        <strain evidence="10">R-7</strain>
    </source>
</reference>
<feature type="transmembrane region" description="Helical" evidence="7">
    <location>
        <begin position="12"/>
        <end position="34"/>
    </location>
</feature>
<keyword evidence="4 7" id="KW-0812">Transmembrane</keyword>
<keyword evidence="6 7" id="KW-0472">Membrane</keyword>
<name>A0ABU0YRT2_9PROT</name>
<dbReference type="Proteomes" id="UP001230156">
    <property type="component" value="Unassembled WGS sequence"/>
</dbReference>
<dbReference type="CDD" id="cd06261">
    <property type="entry name" value="TM_PBP2"/>
    <property type="match status" value="1"/>
</dbReference>
<keyword evidence="2 7" id="KW-0813">Transport</keyword>
<keyword evidence="5 7" id="KW-1133">Transmembrane helix</keyword>
<feature type="transmembrane region" description="Helical" evidence="7">
    <location>
        <begin position="176"/>
        <end position="203"/>
    </location>
</feature>
<proteinExistence type="inferred from homology"/>
<evidence type="ECO:0000259" key="8">
    <source>
        <dbReference type="PROSITE" id="PS50928"/>
    </source>
</evidence>